<feature type="binding site" evidence="10">
    <location>
        <position position="298"/>
    </location>
    <ligand>
        <name>Mn(2+)</name>
        <dbReference type="ChEBI" id="CHEBI:29035"/>
    </ligand>
</feature>
<evidence type="ECO:0000313" key="12">
    <source>
        <dbReference type="EMBL" id="GLJ58027.1"/>
    </source>
</evidence>
<sequence>MESTDFPLYTTFEKPCLKITRGFACIYFTGILALVFYRISYMPREDYFPWIMVFAAELGFAFIWALEQAFRWRPVTRYTFPERLSERFENDLPPVDIFICTADPIREPPMNVVDTVLSTLAHDYPTEKLSCYVSDDGGSALTFYALFEASMFAKIWVPFCHKYFIQQRCPDAYFSESDAHQNKSLLFATEWEKLKTMYEEMKHRINSTVETGIVPEAMRNRHDGFREWSSGITLGDHHSIVQILLEKGKDGGVYFPRLVYVSREKRPGCPHNFKAGALNVLIRVSALMSNAPFILTLDCDMYANNCKALREAMCFLMDPQTGHQFGYVQFPQRFHGITKYDLYANHLKRIFDIQGKGIDGAEGPIYVGTGCVHRRDVLCGSEPQNVIKASIESANLEVEKECSSEILNKATTLASCTYEENSLWGKKVGIMYGCVVEDVLTAFTIHCRGWKSAYCTPQRNAFQGRAPLNLNDTLIQHKRLTAGLFEIFVSKFCPFVYGIGRVSITLRMCYGYYCLWAMSCLHILSYGLVPALSTLCAISVFPQISSPWFLLFGFLSLSAYAYNIVEFVMAGGSVKSWWNEHRMWAIKGTSSYPFALIQGLCKLMGISEVGFEVTSKVLDSEAAKRYKEEIFEFGVASVMFIPPATITIINFISLLSGMTQFVRGGYPAVEGMFVQLMLSSFIVMNGFPILEGMFMRTDKGRMPTSITMFSIMVAAVACSVALQITLY</sequence>
<proteinExistence type="predicted"/>
<dbReference type="EMBL" id="BSEH01000244">
    <property type="protein sequence ID" value="GLJ58027.1"/>
    <property type="molecule type" value="Genomic_DNA"/>
</dbReference>
<feature type="transmembrane region" description="Helical" evidence="11">
    <location>
        <begin position="47"/>
        <end position="66"/>
    </location>
</feature>
<keyword evidence="7" id="KW-0961">Cell wall biogenesis/degradation</keyword>
<keyword evidence="2" id="KW-0328">Glycosyltransferase</keyword>
<evidence type="ECO:0000313" key="14">
    <source>
        <dbReference type="Proteomes" id="UP001234787"/>
    </source>
</evidence>
<feature type="binding site" evidence="9">
    <location>
        <position position="107"/>
    </location>
    <ligand>
        <name>UDP-alpha-D-glucose</name>
        <dbReference type="ChEBI" id="CHEBI:58885"/>
    </ligand>
</feature>
<evidence type="ECO:0000256" key="1">
    <source>
        <dbReference type="ARBA" id="ARBA00004127"/>
    </source>
</evidence>
<dbReference type="InterPro" id="IPR029044">
    <property type="entry name" value="Nucleotide-diphossugar_trans"/>
</dbReference>
<evidence type="ECO:0000313" key="13">
    <source>
        <dbReference type="EMBL" id="GLJ58029.1"/>
    </source>
</evidence>
<feature type="transmembrane region" description="Helical" evidence="11">
    <location>
        <begin position="706"/>
        <end position="726"/>
    </location>
</feature>
<evidence type="ECO:0000256" key="8">
    <source>
        <dbReference type="PIRSR" id="PIRSR605150-1"/>
    </source>
</evidence>
<evidence type="ECO:0000256" key="7">
    <source>
        <dbReference type="ARBA" id="ARBA00023316"/>
    </source>
</evidence>
<evidence type="ECO:0000256" key="10">
    <source>
        <dbReference type="PIRSR" id="PIRSR605150-3"/>
    </source>
</evidence>
<evidence type="ECO:0000256" key="5">
    <source>
        <dbReference type="ARBA" id="ARBA00022989"/>
    </source>
</evidence>
<keyword evidence="3" id="KW-0808">Transferase</keyword>
<feature type="transmembrane region" description="Helical" evidence="11">
    <location>
        <begin position="630"/>
        <end position="652"/>
    </location>
</feature>
<dbReference type="AlphaFoldDB" id="A0AAD3RQT7"/>
<evidence type="ECO:0000256" key="6">
    <source>
        <dbReference type="ARBA" id="ARBA00023136"/>
    </source>
</evidence>
<protein>
    <submittedName>
        <fullName evidence="13">Uncharacterized protein</fullName>
    </submittedName>
</protein>
<dbReference type="EMBL" id="BSEH01000244">
    <property type="protein sequence ID" value="GLJ58029.1"/>
    <property type="molecule type" value="Genomic_DNA"/>
</dbReference>
<feature type="transmembrane region" description="Helical" evidence="11">
    <location>
        <begin position="672"/>
        <end position="694"/>
    </location>
</feature>
<evidence type="ECO:0000256" key="11">
    <source>
        <dbReference type="SAM" id="Phobius"/>
    </source>
</evidence>
<reference evidence="13" key="1">
    <citation type="submission" date="2022-12" db="EMBL/GenBank/DDBJ databases">
        <title>Chromosome-Level Genome Assembly of Japanese Cedar (Cryptomeriajaponica D. Don).</title>
        <authorList>
            <person name="Fujino T."/>
            <person name="Yamaguchi K."/>
            <person name="Yokoyama T."/>
            <person name="Hamanaka T."/>
            <person name="Harazono Y."/>
            <person name="Kamada H."/>
            <person name="Kobayashi W."/>
            <person name="Ujino-Ihara T."/>
            <person name="Uchiyama K."/>
            <person name="Matsumoto A."/>
            <person name="Izuno A."/>
            <person name="Tsumura Y."/>
            <person name="Toyoda A."/>
            <person name="Shigenobu S."/>
            <person name="Moriguchi Y."/>
            <person name="Ueno S."/>
            <person name="Kasahara M."/>
        </authorList>
    </citation>
    <scope>NUCLEOTIDE SEQUENCE</scope>
</reference>
<dbReference type="InterPro" id="IPR005150">
    <property type="entry name" value="Cellulose_synth"/>
</dbReference>
<dbReference type="GO" id="GO:0030244">
    <property type="term" value="P:cellulose biosynthetic process"/>
    <property type="evidence" value="ECO:0007669"/>
    <property type="project" value="InterPro"/>
</dbReference>
<dbReference type="GO" id="GO:0016760">
    <property type="term" value="F:cellulose synthase (UDP-forming) activity"/>
    <property type="evidence" value="ECO:0007669"/>
    <property type="project" value="InterPro"/>
</dbReference>
<dbReference type="GO" id="GO:0071555">
    <property type="term" value="P:cell wall organization"/>
    <property type="evidence" value="ECO:0007669"/>
    <property type="project" value="UniProtKB-KW"/>
</dbReference>
<evidence type="ECO:0000256" key="9">
    <source>
        <dbReference type="PIRSR" id="PIRSR605150-2"/>
    </source>
</evidence>
<feature type="active site" evidence="8">
    <location>
        <position position="136"/>
    </location>
</feature>
<feature type="binding site" evidence="9">
    <location>
        <position position="136"/>
    </location>
    <ligand>
        <name>UDP-alpha-D-glucose</name>
        <dbReference type="ChEBI" id="CHEBI:58885"/>
    </ligand>
</feature>
<dbReference type="Pfam" id="PF03552">
    <property type="entry name" value="Cellulose_synt"/>
    <property type="match status" value="1"/>
</dbReference>
<evidence type="ECO:0000256" key="4">
    <source>
        <dbReference type="ARBA" id="ARBA00022692"/>
    </source>
</evidence>
<dbReference type="Proteomes" id="UP001234787">
    <property type="component" value="Unassembled WGS sequence"/>
</dbReference>
<dbReference type="Gene3D" id="3.90.550.10">
    <property type="entry name" value="Spore Coat Polysaccharide Biosynthesis Protein SpsA, Chain A"/>
    <property type="match status" value="1"/>
</dbReference>
<gene>
    <name evidence="12" type="ORF">SUGI_1403590</name>
    <name evidence="13" type="ORF">SUGI_1403640</name>
</gene>
<feature type="transmembrane region" description="Helical" evidence="11">
    <location>
        <begin position="21"/>
        <end position="41"/>
    </location>
</feature>
<feature type="transmembrane region" description="Helical" evidence="11">
    <location>
        <begin position="510"/>
        <end position="529"/>
    </location>
</feature>
<dbReference type="SUPFAM" id="SSF53448">
    <property type="entry name" value="Nucleotide-diphospho-sugar transferases"/>
    <property type="match status" value="1"/>
</dbReference>
<keyword evidence="4 11" id="KW-0812">Transmembrane</keyword>
<evidence type="ECO:0000256" key="3">
    <source>
        <dbReference type="ARBA" id="ARBA00022679"/>
    </source>
</evidence>
<name>A0AAD3RQT7_CRYJA</name>
<dbReference type="GO" id="GO:0016020">
    <property type="term" value="C:membrane"/>
    <property type="evidence" value="ECO:0007669"/>
    <property type="project" value="InterPro"/>
</dbReference>
<organism evidence="13 14">
    <name type="scientific">Cryptomeria japonica</name>
    <name type="common">Japanese cedar</name>
    <name type="synonym">Cupressus japonica</name>
    <dbReference type="NCBI Taxonomy" id="3369"/>
    <lineage>
        <taxon>Eukaryota</taxon>
        <taxon>Viridiplantae</taxon>
        <taxon>Streptophyta</taxon>
        <taxon>Embryophyta</taxon>
        <taxon>Tracheophyta</taxon>
        <taxon>Spermatophyta</taxon>
        <taxon>Pinopsida</taxon>
        <taxon>Pinidae</taxon>
        <taxon>Conifers II</taxon>
        <taxon>Cupressales</taxon>
        <taxon>Cupressaceae</taxon>
        <taxon>Cryptomeria</taxon>
    </lineage>
</organism>
<feature type="active site" evidence="8">
    <location>
        <position position="438"/>
    </location>
</feature>
<keyword evidence="5 11" id="KW-1133">Transmembrane helix</keyword>
<feature type="transmembrane region" description="Helical" evidence="11">
    <location>
        <begin position="549"/>
        <end position="574"/>
    </location>
</feature>
<comment type="caution">
    <text evidence="13">The sequence shown here is derived from an EMBL/GenBank/DDBJ whole genome shotgun (WGS) entry which is preliminary data.</text>
</comment>
<keyword evidence="6 11" id="KW-0472">Membrane</keyword>
<comment type="subcellular location">
    <subcellularLocation>
        <location evidence="1">Endomembrane system</location>
        <topology evidence="1">Multi-pass membrane protein</topology>
    </subcellularLocation>
</comment>
<accession>A0AAD3RQT7</accession>
<dbReference type="PANTHER" id="PTHR13301">
    <property type="entry name" value="X-BOX TRANSCRIPTION FACTOR-RELATED"/>
    <property type="match status" value="1"/>
</dbReference>
<keyword evidence="14" id="KW-1185">Reference proteome</keyword>
<dbReference type="GO" id="GO:0012505">
    <property type="term" value="C:endomembrane system"/>
    <property type="evidence" value="ECO:0007669"/>
    <property type="project" value="UniProtKB-SubCell"/>
</dbReference>
<feature type="binding site" evidence="10">
    <location>
        <position position="274"/>
    </location>
    <ligand>
        <name>Mn(2+)</name>
        <dbReference type="ChEBI" id="CHEBI:29035"/>
    </ligand>
</feature>
<evidence type="ECO:0000256" key="2">
    <source>
        <dbReference type="ARBA" id="ARBA00022676"/>
    </source>
</evidence>